<organism evidence="1">
    <name type="scientific">Podoviridae sp. ct5cR14</name>
    <dbReference type="NCBI Taxonomy" id="2825220"/>
    <lineage>
        <taxon>Viruses</taxon>
        <taxon>Duplodnaviria</taxon>
        <taxon>Heunggongvirae</taxon>
        <taxon>Uroviricota</taxon>
        <taxon>Caudoviricetes</taxon>
    </lineage>
</organism>
<accession>A0A8S5PQB1</accession>
<reference evidence="1" key="1">
    <citation type="journal article" date="2021" name="Proc. Natl. Acad. Sci. U.S.A.">
        <title>A Catalog of Tens of Thousands of Viruses from Human Metagenomes Reveals Hidden Associations with Chronic Diseases.</title>
        <authorList>
            <person name="Tisza M.J."/>
            <person name="Buck C.B."/>
        </authorList>
    </citation>
    <scope>NUCLEOTIDE SEQUENCE</scope>
    <source>
        <strain evidence="1">Ct5cR14</strain>
    </source>
</reference>
<dbReference type="EMBL" id="BK015486">
    <property type="protein sequence ID" value="DAE09343.1"/>
    <property type="molecule type" value="Genomic_DNA"/>
</dbReference>
<protein>
    <submittedName>
        <fullName evidence="1">Uncharacterized protein</fullName>
    </submittedName>
</protein>
<name>A0A8S5PQB1_9CAUD</name>
<sequence>MATRQEVILKGLTNSPSDYDCQDGELATCLNLINEDGALHPIHQPVVVEQNITLDSGDTIELVHKVTHDETIHSHYIIRKSDDTWYWLEKSGDGTKNTINLNGFHVNAVTAVGNILCFIGDEKTMYAYWKGSNYTSFDLSSLSYSATITNVKSEKCDVSINLGDDWDNAFETNRHFNNNVDTSLKGASIIFNAFDSLINKRLNEKGKEYFKYTVFGVLAIKLYDGTSHINISNPFILAPETSFNKFIWYQEKKSVGTSTSLHTHTINVSMDIPEGLEDLILGVDVYLSQPESFIDTEKRTRGISRNNCFLWNNKMASGVNCDAFQYLSEEDIYQSFENKSFYLSASISKEKLGTDIQLKRVLQTEESISLADFKRDTFGGKCSITYNNRLHIGNVKKTIYNAFDTDIFSKRKISNAQLCLNEYVDVATSSTATTDYICDAVFKVSISENSIKRDIYHKGKLQYPICPILAYPNTLATAMTIYFHLPKYDKYYSKRVSLKPSDTFGMSYYINISKNRTTPIAVDRQSSGSLDNQGFGGRVDAPTEEEKAELSDYMYLYHDDAGLPAFMQIYRHKLLKKDSSGGTTRAGSNGGGSFGNQGGTVISSSYYWDNTPIDTGDFTEITKEEYDAALSNVVSQKYITQHPNVIKVSEAENPLVFPAANSVQVGSSIISALAANTRPISEGQFGDAPLYAFTDEGVWVVMLTDTGTYQSRQPALREICSNPKGILQIDDAVLFPTERGIMMQQGRESVCLTDVLDDYPFDFLSIYSHSTKDKTYPNKLLALGNIPESDVKYVRFRKYIEEADMIYDYYDSRIIVFNPNYTYAYVYSLKSKMWGTMHNVFNKRVNIYPESYATDKAGNILDVYVKEPTENVPFFLCSRPLTLGKDAYKTMFDCITRGYFSSIQAGKCGTVLFGSNDLANWYYVGSSVNMYLRNLIGSPYKYFRLALMGNLAPKESISALSTEFQTRLQNKLR</sequence>
<proteinExistence type="predicted"/>
<evidence type="ECO:0000313" key="1">
    <source>
        <dbReference type="EMBL" id="DAE09343.1"/>
    </source>
</evidence>